<protein>
    <recommendedName>
        <fullName evidence="3">histidine kinase</fullName>
        <ecNumber evidence="3">2.7.13.3</ecNumber>
    </recommendedName>
</protein>
<dbReference type="Gene3D" id="1.10.287.130">
    <property type="match status" value="1"/>
</dbReference>
<dbReference type="PROSITE" id="PS50109">
    <property type="entry name" value="HIS_KIN"/>
    <property type="match status" value="1"/>
</dbReference>
<dbReference type="SUPFAM" id="SSF55874">
    <property type="entry name" value="ATPase domain of HSP90 chaperone/DNA topoisomerase II/histidine kinase"/>
    <property type="match status" value="1"/>
</dbReference>
<evidence type="ECO:0000256" key="9">
    <source>
        <dbReference type="ARBA" id="ARBA00023012"/>
    </source>
</evidence>
<dbReference type="InterPro" id="IPR003661">
    <property type="entry name" value="HisK_dim/P_dom"/>
</dbReference>
<keyword evidence="13" id="KW-1185">Reference proteome</keyword>
<evidence type="ECO:0000256" key="1">
    <source>
        <dbReference type="ARBA" id="ARBA00000085"/>
    </source>
</evidence>
<comment type="subcellular location">
    <subcellularLocation>
        <location evidence="2">Membrane</location>
    </subcellularLocation>
</comment>
<proteinExistence type="predicted"/>
<dbReference type="InterPro" id="IPR004358">
    <property type="entry name" value="Sig_transdc_His_kin-like_C"/>
</dbReference>
<keyword evidence="4" id="KW-0597">Phosphoprotein</keyword>
<accession>A0ABW4YRH5</accession>
<dbReference type="InterPro" id="IPR036890">
    <property type="entry name" value="HATPase_C_sf"/>
</dbReference>
<dbReference type="InterPro" id="IPR036097">
    <property type="entry name" value="HisK_dim/P_sf"/>
</dbReference>
<evidence type="ECO:0000259" key="11">
    <source>
        <dbReference type="PROSITE" id="PS50109"/>
    </source>
</evidence>
<dbReference type="EC" id="2.7.13.3" evidence="3"/>
<evidence type="ECO:0000256" key="6">
    <source>
        <dbReference type="ARBA" id="ARBA00022741"/>
    </source>
</evidence>
<comment type="caution">
    <text evidence="12">The sequence shown here is derived from an EMBL/GenBank/DDBJ whole genome shotgun (WGS) entry which is preliminary data.</text>
</comment>
<name>A0ABW4YRH5_9BACL</name>
<dbReference type="Gene3D" id="3.30.565.10">
    <property type="entry name" value="Histidine kinase-like ATPase, C-terminal domain"/>
    <property type="match status" value="1"/>
</dbReference>
<evidence type="ECO:0000256" key="8">
    <source>
        <dbReference type="ARBA" id="ARBA00022840"/>
    </source>
</evidence>
<dbReference type="RefSeq" id="WP_377775677.1">
    <property type="nucleotide sequence ID" value="NZ_JBHUHO010000049.1"/>
</dbReference>
<evidence type="ECO:0000256" key="3">
    <source>
        <dbReference type="ARBA" id="ARBA00012438"/>
    </source>
</evidence>
<dbReference type="Proteomes" id="UP001597362">
    <property type="component" value="Unassembled WGS sequence"/>
</dbReference>
<sequence>MRKKLAWRFVLQLLTAAVAALIILIGCLFWMMQQLYYIDISNSFANAGLDKLVERSTFHNGYIEFSEELLAQVDHNNGWLQTLDETGRVQQSYHTPNDVPKQYAPGELIDYWQSNKPFPYELMVWIQEYKGEQYTILYGFKSATRKIWSYLEDQPVTLKDNQYTIPSKAEQLVEQEQGFIQILNDAGEELTSWNKPAEIKTNYSFQDLALRNIFSKSHPYYFETQYSTASGNTILVAFPNMKGSHLDEPAMFSAEIRLFTTIAIVMLVSLLIIFIAISLWYAHRFGMPMLHMLTWLNQLSKGVYEEPIDRKGRSYSKLKNGRYKQRFRIFADMLQSMEHLTKTLRSDASMRLENKRLREEWIAGITHDLKTPLSTIKGYAHMIATPQYDWSTVETKQFAQLMLDKSAHMDRLINDLTLLYRQKAGISMPMPTSEPYDLLQWLTTTLQQTFVDKNKEQLQLLFPEQPIYVTLYKPWLERIIINLASNAYTHNPAETKLTITLQLEQQVSEQKLLLSFTDNGSGLDEQTKLRLFERYFRGTNTNETTVGSGLGMAISKELTEALNGTIDVLSTTEEGTIVELSWSIPGI</sequence>
<feature type="transmembrane region" description="Helical" evidence="10">
    <location>
        <begin position="9"/>
        <end position="32"/>
    </location>
</feature>
<feature type="domain" description="Histidine kinase" evidence="11">
    <location>
        <begin position="364"/>
        <end position="586"/>
    </location>
</feature>
<dbReference type="InterPro" id="IPR003594">
    <property type="entry name" value="HATPase_dom"/>
</dbReference>
<reference evidence="13" key="1">
    <citation type="journal article" date="2019" name="Int. J. Syst. Evol. Microbiol.">
        <title>The Global Catalogue of Microorganisms (GCM) 10K type strain sequencing project: providing services to taxonomists for standard genome sequencing and annotation.</title>
        <authorList>
            <consortium name="The Broad Institute Genomics Platform"/>
            <consortium name="The Broad Institute Genome Sequencing Center for Infectious Disease"/>
            <person name="Wu L."/>
            <person name="Ma J."/>
        </authorList>
    </citation>
    <scope>NUCLEOTIDE SEQUENCE [LARGE SCALE GENOMIC DNA]</scope>
    <source>
        <strain evidence="13">GH52</strain>
    </source>
</reference>
<evidence type="ECO:0000313" key="12">
    <source>
        <dbReference type="EMBL" id="MFD2118099.1"/>
    </source>
</evidence>
<organism evidence="12 13">
    <name type="scientific">Paenibacillus yanchengensis</name>
    <dbReference type="NCBI Taxonomy" id="2035833"/>
    <lineage>
        <taxon>Bacteria</taxon>
        <taxon>Bacillati</taxon>
        <taxon>Bacillota</taxon>
        <taxon>Bacilli</taxon>
        <taxon>Bacillales</taxon>
        <taxon>Paenibacillaceae</taxon>
        <taxon>Paenibacillus</taxon>
    </lineage>
</organism>
<gene>
    <name evidence="12" type="ORF">ACFSJH_20570</name>
</gene>
<dbReference type="EMBL" id="JBHUHO010000049">
    <property type="protein sequence ID" value="MFD2118099.1"/>
    <property type="molecule type" value="Genomic_DNA"/>
</dbReference>
<dbReference type="CDD" id="cd00082">
    <property type="entry name" value="HisKA"/>
    <property type="match status" value="1"/>
</dbReference>
<dbReference type="InterPro" id="IPR050351">
    <property type="entry name" value="BphY/WalK/GraS-like"/>
</dbReference>
<evidence type="ECO:0000256" key="7">
    <source>
        <dbReference type="ARBA" id="ARBA00022777"/>
    </source>
</evidence>
<feature type="transmembrane region" description="Helical" evidence="10">
    <location>
        <begin position="258"/>
        <end position="282"/>
    </location>
</feature>
<dbReference type="PRINTS" id="PR00344">
    <property type="entry name" value="BCTRLSENSOR"/>
</dbReference>
<evidence type="ECO:0000256" key="5">
    <source>
        <dbReference type="ARBA" id="ARBA00022679"/>
    </source>
</evidence>
<keyword evidence="8" id="KW-0067">ATP-binding</keyword>
<keyword evidence="7 12" id="KW-0418">Kinase</keyword>
<dbReference type="PANTHER" id="PTHR45453:SF1">
    <property type="entry name" value="PHOSPHATE REGULON SENSOR PROTEIN PHOR"/>
    <property type="match status" value="1"/>
</dbReference>
<dbReference type="Pfam" id="PF00512">
    <property type="entry name" value="HisKA"/>
    <property type="match status" value="1"/>
</dbReference>
<keyword evidence="5" id="KW-0808">Transferase</keyword>
<comment type="catalytic activity">
    <reaction evidence="1">
        <text>ATP + protein L-histidine = ADP + protein N-phospho-L-histidine.</text>
        <dbReference type="EC" id="2.7.13.3"/>
    </reaction>
</comment>
<evidence type="ECO:0000313" key="13">
    <source>
        <dbReference type="Proteomes" id="UP001597362"/>
    </source>
</evidence>
<evidence type="ECO:0000256" key="2">
    <source>
        <dbReference type="ARBA" id="ARBA00004370"/>
    </source>
</evidence>
<evidence type="ECO:0000256" key="10">
    <source>
        <dbReference type="SAM" id="Phobius"/>
    </source>
</evidence>
<dbReference type="Pfam" id="PF02518">
    <property type="entry name" value="HATPase_c"/>
    <property type="match status" value="1"/>
</dbReference>
<keyword evidence="10" id="KW-0472">Membrane</keyword>
<dbReference type="PANTHER" id="PTHR45453">
    <property type="entry name" value="PHOSPHATE REGULON SENSOR PROTEIN PHOR"/>
    <property type="match status" value="1"/>
</dbReference>
<dbReference type="SUPFAM" id="SSF47384">
    <property type="entry name" value="Homodimeric domain of signal transducing histidine kinase"/>
    <property type="match status" value="1"/>
</dbReference>
<keyword evidence="6" id="KW-0547">Nucleotide-binding</keyword>
<dbReference type="SMART" id="SM00388">
    <property type="entry name" value="HisKA"/>
    <property type="match status" value="1"/>
</dbReference>
<dbReference type="SMART" id="SM00387">
    <property type="entry name" value="HATPase_c"/>
    <property type="match status" value="1"/>
</dbReference>
<dbReference type="PROSITE" id="PS51257">
    <property type="entry name" value="PROKAR_LIPOPROTEIN"/>
    <property type="match status" value="1"/>
</dbReference>
<dbReference type="InterPro" id="IPR005467">
    <property type="entry name" value="His_kinase_dom"/>
</dbReference>
<evidence type="ECO:0000256" key="4">
    <source>
        <dbReference type="ARBA" id="ARBA00022553"/>
    </source>
</evidence>
<keyword evidence="9" id="KW-0902">Two-component regulatory system</keyword>
<dbReference type="CDD" id="cd00075">
    <property type="entry name" value="HATPase"/>
    <property type="match status" value="1"/>
</dbReference>
<dbReference type="GO" id="GO:0016301">
    <property type="term" value="F:kinase activity"/>
    <property type="evidence" value="ECO:0007669"/>
    <property type="project" value="UniProtKB-KW"/>
</dbReference>
<keyword evidence="10" id="KW-0812">Transmembrane</keyword>
<keyword evidence="10" id="KW-1133">Transmembrane helix</keyword>